<keyword evidence="2" id="KW-1185">Reference proteome</keyword>
<evidence type="ECO:0000313" key="1">
    <source>
        <dbReference type="EnsemblPlants" id="Zm00001eb153740_P001"/>
    </source>
</evidence>
<accession>A0A804NDS8</accession>
<evidence type="ECO:0000313" key="2">
    <source>
        <dbReference type="Proteomes" id="UP000007305"/>
    </source>
</evidence>
<protein>
    <submittedName>
        <fullName evidence="1">Uncharacterized protein</fullName>
    </submittedName>
</protein>
<dbReference type="InParanoid" id="A0A804NDS8"/>
<reference evidence="1" key="2">
    <citation type="submission" date="2019-07" db="EMBL/GenBank/DDBJ databases">
        <authorList>
            <person name="Seetharam A."/>
            <person name="Woodhouse M."/>
            <person name="Cannon E."/>
        </authorList>
    </citation>
    <scope>NUCLEOTIDE SEQUENCE [LARGE SCALE GENOMIC DNA]</scope>
    <source>
        <strain evidence="1">cv. B73</strain>
    </source>
</reference>
<dbReference type="Gramene" id="Zm00001eb153740_T001">
    <property type="protein sequence ID" value="Zm00001eb153740_P001"/>
    <property type="gene ID" value="Zm00001eb153740"/>
</dbReference>
<dbReference type="AlphaFoldDB" id="A0A804NDS8"/>
<organism evidence="1 2">
    <name type="scientific">Zea mays</name>
    <name type="common">Maize</name>
    <dbReference type="NCBI Taxonomy" id="4577"/>
    <lineage>
        <taxon>Eukaryota</taxon>
        <taxon>Viridiplantae</taxon>
        <taxon>Streptophyta</taxon>
        <taxon>Embryophyta</taxon>
        <taxon>Tracheophyta</taxon>
        <taxon>Spermatophyta</taxon>
        <taxon>Magnoliopsida</taxon>
        <taxon>Liliopsida</taxon>
        <taxon>Poales</taxon>
        <taxon>Poaceae</taxon>
        <taxon>PACMAD clade</taxon>
        <taxon>Panicoideae</taxon>
        <taxon>Andropogonodae</taxon>
        <taxon>Andropogoneae</taxon>
        <taxon>Tripsacinae</taxon>
        <taxon>Zea</taxon>
    </lineage>
</organism>
<proteinExistence type="predicted"/>
<reference evidence="2" key="1">
    <citation type="submission" date="2015-12" db="EMBL/GenBank/DDBJ databases">
        <title>Update maize B73 reference genome by single molecule sequencing technologies.</title>
        <authorList>
            <consortium name="Maize Genome Sequencing Project"/>
            <person name="Ware D."/>
        </authorList>
    </citation>
    <scope>NUCLEOTIDE SEQUENCE [LARGE SCALE GENOMIC DNA]</scope>
    <source>
        <strain evidence="2">cv. B73</strain>
    </source>
</reference>
<reference evidence="1" key="3">
    <citation type="submission" date="2021-05" db="UniProtKB">
        <authorList>
            <consortium name="EnsemblPlants"/>
        </authorList>
    </citation>
    <scope>IDENTIFICATION</scope>
    <source>
        <strain evidence="1">cv. B73</strain>
    </source>
</reference>
<sequence length="151" mass="15484">MSASLAMCVRRTALSAARLAADGALGKTALPISGVRGLEAARGWGGGGCLVLRRCSEVGWLDGGRGRVYCGARASTTDPMCRGCCCQIWPTGGATPYAAGGVLCGARAWRLLASVAAFARAVDGCRQWLRRVAVGCTRLAGAQISCVHLGI</sequence>
<dbReference type="Proteomes" id="UP000007305">
    <property type="component" value="Chromosome 3"/>
</dbReference>
<dbReference type="EnsemblPlants" id="Zm00001eb153740_T001">
    <property type="protein sequence ID" value="Zm00001eb153740_P001"/>
    <property type="gene ID" value="Zm00001eb153740"/>
</dbReference>
<name>A0A804NDS8_MAIZE</name>